<sequence length="710" mass="80670">MNEVGTEVIEKTTAQPSDQSTAKQPEVEKVAAQVQHTTREENPKNALTQLANRNKVKPEISDSIESEEARRAREVLGKIVQGVKDWKPFEEEHDIKLDDDLEHLVEEGDMYSLLRLKSENYREIEMHTTYSYRDRSYRSSKTTEIGKKTELAERDSEIKSDLRNSLQRRVRIKAAILRVVKMKNSDYREDDIYTYIDEKNEKRQNMWFGDISRQELLESAIDLALSVDANIPNSLELCKIAESLGIGESILKFLVGSREDFFLKLVTKVLDEPFKELPNYIKGFMARNINSAKLIDLASALSEEKVSTQQLFKSLTENLSNGELPGIFPERLKEFLILGENPNIARYVRSGVFEMEGLLKRIVSRKDFMGYAKTFDLIIGRGDDAKLCFEYARLSDSLSRGRFTWDEFPEIQGEIPGLPDHLQWRNMSIASRRRFLSDGGTKTDDQIREMDKIEPKNFSEKGRLILIRAILTEVISKSKNSRVKQNADKRNRELVGMDGEVLKTGDLLHGTDIGHFTAILSSGDRSGEFLGFVSINDATPLGADYSQVLQTDVDGSFTYDDEKAETRLSIQELRNRYKENPFGAIYGASIAAQYGARPRESFTSHDAKSSEDTGISLIFNRQRNDVFLRGMEYSGQMRSHHILIPVGLPSTEITGVIVNENATETLDKAKQNIVDNGFFIPIYGLDGKLLFTLIHYDQMRNSQAELTSAV</sequence>
<accession>A0A0G0VPR1</accession>
<dbReference type="Proteomes" id="UP000034493">
    <property type="component" value="Unassembled WGS sequence"/>
</dbReference>
<organism evidence="2 3">
    <name type="scientific">Candidatus Curtissbacteria bacterium GW2011_GWA2_41_24</name>
    <dbReference type="NCBI Taxonomy" id="1618411"/>
    <lineage>
        <taxon>Bacteria</taxon>
        <taxon>Candidatus Curtissiibacteriota</taxon>
    </lineage>
</organism>
<dbReference type="AlphaFoldDB" id="A0A0G0VPR1"/>
<proteinExistence type="predicted"/>
<feature type="compositionally biased region" description="Polar residues" evidence="1">
    <location>
        <begin position="12"/>
        <end position="23"/>
    </location>
</feature>
<comment type="caution">
    <text evidence="2">The sequence shown here is derived from an EMBL/GenBank/DDBJ whole genome shotgun (WGS) entry which is preliminary data.</text>
</comment>
<gene>
    <name evidence="2" type="ORF">UU56_C0026G0009</name>
</gene>
<dbReference type="EMBL" id="LCBC01000026">
    <property type="protein sequence ID" value="KKS02899.1"/>
    <property type="molecule type" value="Genomic_DNA"/>
</dbReference>
<protein>
    <submittedName>
        <fullName evidence="2">Uncharacterized protein</fullName>
    </submittedName>
</protein>
<feature type="region of interest" description="Disordered" evidence="1">
    <location>
        <begin position="1"/>
        <end position="55"/>
    </location>
</feature>
<name>A0A0G0VPR1_9BACT</name>
<reference evidence="2 3" key="1">
    <citation type="journal article" date="2015" name="Nature">
        <title>rRNA introns, odd ribosomes, and small enigmatic genomes across a large radiation of phyla.</title>
        <authorList>
            <person name="Brown C.T."/>
            <person name="Hug L.A."/>
            <person name="Thomas B.C."/>
            <person name="Sharon I."/>
            <person name="Castelle C.J."/>
            <person name="Singh A."/>
            <person name="Wilkins M.J."/>
            <person name="Williams K.H."/>
            <person name="Banfield J.F."/>
        </authorList>
    </citation>
    <scope>NUCLEOTIDE SEQUENCE [LARGE SCALE GENOMIC DNA]</scope>
</reference>
<evidence type="ECO:0000256" key="1">
    <source>
        <dbReference type="SAM" id="MobiDB-lite"/>
    </source>
</evidence>
<evidence type="ECO:0000313" key="2">
    <source>
        <dbReference type="EMBL" id="KKS02899.1"/>
    </source>
</evidence>
<evidence type="ECO:0000313" key="3">
    <source>
        <dbReference type="Proteomes" id="UP000034493"/>
    </source>
</evidence>